<dbReference type="Gene3D" id="2.60.40.1890">
    <property type="entry name" value="PCu(A)C copper chaperone"/>
    <property type="match status" value="1"/>
</dbReference>
<keyword evidence="1" id="KW-0732">Signal</keyword>
<dbReference type="EMBL" id="CP031769">
    <property type="protein sequence ID" value="AXR05257.1"/>
    <property type="molecule type" value="Genomic_DNA"/>
</dbReference>
<dbReference type="RefSeq" id="WP_108565629.1">
    <property type="nucleotide sequence ID" value="NZ_CP031769.1"/>
</dbReference>
<feature type="chain" id="PRO_5016625202" evidence="1">
    <location>
        <begin position="22"/>
        <end position="155"/>
    </location>
</feature>
<dbReference type="Proteomes" id="UP000262073">
    <property type="component" value="Chromosome"/>
</dbReference>
<sequence>MPVIFRVVMLCMLLLGSCAQAASDIIVDNPYFAAGFAMSSTAAGYMTLSNHSDKPVTLVRITVNNHVASKATLHTSVMENGMAKMRALADGVTLAAGEQVRFSPGGKHIMLHGLQKALTVGTVVPVTFYFSDINTQQINFTVKQLDNGAGRHHHH</sequence>
<dbReference type="InterPro" id="IPR036182">
    <property type="entry name" value="PCuAC_sf"/>
</dbReference>
<evidence type="ECO:0000313" key="2">
    <source>
        <dbReference type="EMBL" id="AXR05257.1"/>
    </source>
</evidence>
<name>A0A346NIA0_9ALTE</name>
<evidence type="ECO:0000256" key="1">
    <source>
        <dbReference type="SAM" id="SignalP"/>
    </source>
</evidence>
<keyword evidence="3" id="KW-1185">Reference proteome</keyword>
<dbReference type="PROSITE" id="PS51257">
    <property type="entry name" value="PROKAR_LIPOPROTEIN"/>
    <property type="match status" value="1"/>
</dbReference>
<dbReference type="InterPro" id="IPR058248">
    <property type="entry name" value="Lxx211020-like"/>
</dbReference>
<protein>
    <submittedName>
        <fullName evidence="2">Copper chaperone PCu(A)C</fullName>
    </submittedName>
</protein>
<dbReference type="KEGG" id="salm:D0Y50_02040"/>
<dbReference type="InterPro" id="IPR007410">
    <property type="entry name" value="LpqE-like"/>
</dbReference>
<gene>
    <name evidence="2" type="ORF">D0Y50_02040</name>
</gene>
<dbReference type="SUPFAM" id="SSF110087">
    <property type="entry name" value="DR1885-like metal-binding protein"/>
    <property type="match status" value="1"/>
</dbReference>
<dbReference type="OrthoDB" id="9796962at2"/>
<reference evidence="2 3" key="1">
    <citation type="submission" date="2018-08" db="EMBL/GenBank/DDBJ databases">
        <title>Salinimonas sediminis sp. nov., a piezophilic bacterium isolated from a deep-sea sediment sample from the New Britain Trench.</title>
        <authorList>
            <person name="Cao J."/>
        </authorList>
    </citation>
    <scope>NUCLEOTIDE SEQUENCE [LARGE SCALE GENOMIC DNA]</scope>
    <source>
        <strain evidence="2 3">N102</strain>
    </source>
</reference>
<organism evidence="2 3">
    <name type="scientific">Salinimonas sediminis</name>
    <dbReference type="NCBI Taxonomy" id="2303538"/>
    <lineage>
        <taxon>Bacteria</taxon>
        <taxon>Pseudomonadati</taxon>
        <taxon>Pseudomonadota</taxon>
        <taxon>Gammaproteobacteria</taxon>
        <taxon>Alteromonadales</taxon>
        <taxon>Alteromonadaceae</taxon>
        <taxon>Alteromonas/Salinimonas group</taxon>
        <taxon>Salinimonas</taxon>
    </lineage>
</organism>
<evidence type="ECO:0000313" key="3">
    <source>
        <dbReference type="Proteomes" id="UP000262073"/>
    </source>
</evidence>
<dbReference type="Pfam" id="PF04314">
    <property type="entry name" value="PCuAC"/>
    <property type="match status" value="1"/>
</dbReference>
<proteinExistence type="predicted"/>
<accession>A0A346NIA0</accession>
<dbReference type="PANTHER" id="PTHR36302">
    <property type="entry name" value="BLR7088 PROTEIN"/>
    <property type="match status" value="1"/>
</dbReference>
<dbReference type="AlphaFoldDB" id="A0A346NIA0"/>
<dbReference type="PANTHER" id="PTHR36302:SF1">
    <property type="entry name" value="COPPER CHAPERONE PCU(A)C"/>
    <property type="match status" value="1"/>
</dbReference>
<feature type="signal peptide" evidence="1">
    <location>
        <begin position="1"/>
        <end position="21"/>
    </location>
</feature>